<keyword evidence="3" id="KW-1185">Reference proteome</keyword>
<evidence type="ECO:0000313" key="2">
    <source>
        <dbReference type="EMBL" id="KAF3427245.1"/>
    </source>
</evidence>
<dbReference type="Proteomes" id="UP000655588">
    <property type="component" value="Unassembled WGS sequence"/>
</dbReference>
<organism evidence="2 3">
    <name type="scientific">Frieseomelitta varia</name>
    <dbReference type="NCBI Taxonomy" id="561572"/>
    <lineage>
        <taxon>Eukaryota</taxon>
        <taxon>Metazoa</taxon>
        <taxon>Ecdysozoa</taxon>
        <taxon>Arthropoda</taxon>
        <taxon>Hexapoda</taxon>
        <taxon>Insecta</taxon>
        <taxon>Pterygota</taxon>
        <taxon>Neoptera</taxon>
        <taxon>Endopterygota</taxon>
        <taxon>Hymenoptera</taxon>
        <taxon>Apocrita</taxon>
        <taxon>Aculeata</taxon>
        <taxon>Apoidea</taxon>
        <taxon>Anthophila</taxon>
        <taxon>Apidae</taxon>
        <taxon>Frieseomelitta</taxon>
    </lineage>
</organism>
<proteinExistence type="predicted"/>
<feature type="coiled-coil region" evidence="1">
    <location>
        <begin position="97"/>
        <end position="132"/>
    </location>
</feature>
<evidence type="ECO:0000256" key="1">
    <source>
        <dbReference type="SAM" id="Coils"/>
    </source>
</evidence>
<dbReference type="EMBL" id="WNWW01000265">
    <property type="protein sequence ID" value="KAF3427245.1"/>
    <property type="molecule type" value="Genomic_DNA"/>
</dbReference>
<evidence type="ECO:0000313" key="3">
    <source>
        <dbReference type="Proteomes" id="UP000655588"/>
    </source>
</evidence>
<dbReference type="AlphaFoldDB" id="A0A833S0B6"/>
<keyword evidence="1" id="KW-0175">Coiled coil</keyword>
<name>A0A833S0B6_9HYME</name>
<sequence length="139" mass="15994">MESVFVLSDVVTFFRVLNAREAALTSRKNCVKNWMAWHTKLKAEEDHVTQMEQAALKLITAASSAFLHQDVLYNKRNMCHFIDTTVSSDTSDIEGRIELLTETLAKKRIEMSRLKKEAKKQTKQKLRALEANLLNQIKI</sequence>
<reference evidence="2" key="1">
    <citation type="submission" date="2019-11" db="EMBL/GenBank/DDBJ databases">
        <title>The nuclear and mitochondrial genomes of Frieseomelitta varia - a highly eusocial stingless bee (Meliponini) with a permanently sterile worker caste.</title>
        <authorList>
            <person name="Freitas F.C.P."/>
            <person name="Lourenco A.P."/>
            <person name="Nunes F.M.F."/>
            <person name="Paschoal A.R."/>
            <person name="Abreu F.C.P."/>
            <person name="Barbin F.O."/>
            <person name="Bataglia L."/>
            <person name="Cardoso-Junior C.A.M."/>
            <person name="Cervoni M.S."/>
            <person name="Silva S.R."/>
            <person name="Dalarmi F."/>
            <person name="Del Lama M.A."/>
            <person name="Depintor T.S."/>
            <person name="Ferreira K.M."/>
            <person name="Goria P.S."/>
            <person name="Jaskot M.C."/>
            <person name="Lago D.C."/>
            <person name="Luna-Lucena D."/>
            <person name="Moda L.M."/>
            <person name="Nascimento L."/>
            <person name="Pedrino M."/>
            <person name="Rabico F.O."/>
            <person name="Sanches F.C."/>
            <person name="Santos D.E."/>
            <person name="Santos C.G."/>
            <person name="Vieira J."/>
            <person name="Lopes T.F."/>
            <person name="Barchuk A.R."/>
            <person name="Hartfelder K."/>
            <person name="Simoes Z.L.P."/>
            <person name="Bitondi M.M.G."/>
            <person name="Pinheiro D.G."/>
        </authorList>
    </citation>
    <scope>NUCLEOTIDE SEQUENCE</scope>
    <source>
        <strain evidence="2">USP_RPSP 00005682</strain>
        <tissue evidence="2">Whole individual</tissue>
    </source>
</reference>
<accession>A0A833S0B6</accession>
<gene>
    <name evidence="2" type="ORF">E2986_13132</name>
</gene>
<protein>
    <submittedName>
        <fullName evidence="2">Uncharacterized protein</fullName>
    </submittedName>
</protein>
<comment type="caution">
    <text evidence="2">The sequence shown here is derived from an EMBL/GenBank/DDBJ whole genome shotgun (WGS) entry which is preliminary data.</text>
</comment>